<keyword evidence="4" id="KW-0472">Membrane</keyword>
<evidence type="ECO:0000256" key="2">
    <source>
        <dbReference type="ARBA" id="ARBA00023128"/>
    </source>
</evidence>
<organism evidence="5 6">
    <name type="scientific">Smittium mucronatum</name>
    <dbReference type="NCBI Taxonomy" id="133383"/>
    <lineage>
        <taxon>Eukaryota</taxon>
        <taxon>Fungi</taxon>
        <taxon>Fungi incertae sedis</taxon>
        <taxon>Zoopagomycota</taxon>
        <taxon>Kickxellomycotina</taxon>
        <taxon>Harpellomycetes</taxon>
        <taxon>Harpellales</taxon>
        <taxon>Legeriomycetaceae</taxon>
        <taxon>Smittium</taxon>
    </lineage>
</organism>
<reference evidence="5 6" key="1">
    <citation type="journal article" date="2016" name="Mol. Biol. Evol.">
        <title>Genome-Wide Survey of Gut Fungi (Harpellales) Reveals the First Horizontally Transferred Ubiquitin Gene from a Mosquito Host.</title>
        <authorList>
            <person name="Wang Y."/>
            <person name="White M.M."/>
            <person name="Kvist S."/>
            <person name="Moncalvo J.M."/>
        </authorList>
    </citation>
    <scope>NUCLEOTIDE SEQUENCE [LARGE SCALE GENOMIC DNA]</scope>
    <source>
        <strain evidence="5 6">ALG-7-W6</strain>
    </source>
</reference>
<proteinExistence type="inferred from homology"/>
<gene>
    <name evidence="5" type="ORF">AYI68_g2517</name>
</gene>
<accession>A0A1R0H2F7</accession>
<keyword evidence="4" id="KW-0999">Mitochondrion inner membrane</keyword>
<keyword evidence="2 4" id="KW-0496">Mitochondrion</keyword>
<dbReference type="InterPro" id="IPR013892">
    <property type="entry name" value="Cyt_c_biogenesis_Cmc1-like"/>
</dbReference>
<comment type="function">
    <text evidence="4">Required for mitochondrial cytochrome c oxidase (COX) assembly and respiration.</text>
</comment>
<dbReference type="OrthoDB" id="532630at2759"/>
<dbReference type="Pfam" id="PF08583">
    <property type="entry name" value="Cmc1"/>
    <property type="match status" value="1"/>
</dbReference>
<evidence type="ECO:0000256" key="4">
    <source>
        <dbReference type="RuleBase" id="RU364104"/>
    </source>
</evidence>
<dbReference type="STRING" id="133383.A0A1R0H2F7"/>
<comment type="subcellular location">
    <subcellularLocation>
        <location evidence="4">Mitochondrion inner membrane</location>
    </subcellularLocation>
</comment>
<sequence length="80" mass="9454">MHPVVAEHINISCVEFIQALNECHADNSWKKFFGGCNKQHDMLNNCLAAEFEVNRKKQLQEARIKRAEIEKKWKDIEENR</sequence>
<comment type="similarity">
    <text evidence="1 4">Belongs to the CMC family.</text>
</comment>
<keyword evidence="6" id="KW-1185">Reference proteome</keyword>
<evidence type="ECO:0000256" key="1">
    <source>
        <dbReference type="ARBA" id="ARBA00007347"/>
    </source>
</evidence>
<keyword evidence="4" id="KW-0143">Chaperone</keyword>
<comment type="caution">
    <text evidence="5">The sequence shown here is derived from an EMBL/GenBank/DDBJ whole genome shotgun (WGS) entry which is preliminary data.</text>
</comment>
<dbReference type="EMBL" id="LSSL01000952">
    <property type="protein sequence ID" value="OLY83335.1"/>
    <property type="molecule type" value="Genomic_DNA"/>
</dbReference>
<dbReference type="Proteomes" id="UP000187455">
    <property type="component" value="Unassembled WGS sequence"/>
</dbReference>
<name>A0A1R0H2F7_9FUNG</name>
<keyword evidence="3" id="KW-1015">Disulfide bond</keyword>
<dbReference type="AlphaFoldDB" id="A0A1R0H2F7"/>
<dbReference type="PANTHER" id="PTHR22977">
    <property type="entry name" value="COX ASSEMBLY MITOCHONDRIAL PROTEIN"/>
    <property type="match status" value="1"/>
</dbReference>
<protein>
    <recommendedName>
        <fullName evidence="4">COX assembly mitochondrial protein</fullName>
    </recommendedName>
</protein>
<evidence type="ECO:0000256" key="3">
    <source>
        <dbReference type="ARBA" id="ARBA00023157"/>
    </source>
</evidence>
<dbReference type="PANTHER" id="PTHR22977:SF1">
    <property type="entry name" value="COX ASSEMBLY MITOCHONDRIAL PROTEIN 2 HOMOLOG"/>
    <property type="match status" value="1"/>
</dbReference>
<evidence type="ECO:0000313" key="6">
    <source>
        <dbReference type="Proteomes" id="UP000187455"/>
    </source>
</evidence>
<evidence type="ECO:0000313" key="5">
    <source>
        <dbReference type="EMBL" id="OLY83335.1"/>
    </source>
</evidence>
<dbReference type="GO" id="GO:0005743">
    <property type="term" value="C:mitochondrial inner membrane"/>
    <property type="evidence" value="ECO:0007669"/>
    <property type="project" value="UniProtKB-SubCell"/>
</dbReference>